<proteinExistence type="predicted"/>
<reference evidence="1" key="1">
    <citation type="journal article" date="2013" name="Extremophiles">
        <title>Proteinivorax tanatarense gen. nov., sp. nov., an anaerobic, haloalkaliphilic, proteolytic bacterium isolated from a decaying algal bloom, and proposal of Proteinivoraceae fam. nov.</title>
        <authorList>
            <person name="Kevbrin V."/>
            <person name="Boltyanskaya Y."/>
            <person name="Zhilina T."/>
            <person name="Kolganova T."/>
            <person name="Lavrentjeva E."/>
            <person name="Kuznetsov B."/>
        </authorList>
    </citation>
    <scope>NUCLEOTIDE SEQUENCE</scope>
    <source>
        <strain evidence="1">Z-910T</strain>
    </source>
</reference>
<dbReference type="RefSeq" id="WP_350344697.1">
    <property type="nucleotide sequence ID" value="NZ_CP158367.1"/>
</dbReference>
<organism evidence="1">
    <name type="scientific">Proteinivorax tanatarense</name>
    <dbReference type="NCBI Taxonomy" id="1260629"/>
    <lineage>
        <taxon>Bacteria</taxon>
        <taxon>Bacillati</taxon>
        <taxon>Bacillota</taxon>
        <taxon>Clostridia</taxon>
        <taxon>Eubacteriales</taxon>
        <taxon>Proteinivoracaceae</taxon>
        <taxon>Proteinivorax</taxon>
    </lineage>
</organism>
<protein>
    <submittedName>
        <fullName evidence="1">Uncharacterized protein</fullName>
    </submittedName>
</protein>
<reference evidence="1" key="2">
    <citation type="submission" date="2024-06" db="EMBL/GenBank/DDBJ databases">
        <authorList>
            <person name="Petrova K.O."/>
            <person name="Toshchakov S.V."/>
            <person name="Boltjanskaja Y.V."/>
            <person name="Kevbrin V."/>
        </authorList>
    </citation>
    <scope>NUCLEOTIDE SEQUENCE</scope>
    <source>
        <strain evidence="1">Z-910T</strain>
    </source>
</reference>
<sequence>MCVNSGTTSRRQRCLPVGGYEQLPLGMLWIGKEGQNLNWPRKRRYLLILLGQRAGLETRCDAGSLSQL</sequence>
<name>A0AAU7VQ17_9FIRM</name>
<dbReference type="EMBL" id="CP158367">
    <property type="protein sequence ID" value="XBX75962.1"/>
    <property type="molecule type" value="Genomic_DNA"/>
</dbReference>
<gene>
    <name evidence="1" type="ORF">PRVXT_001127</name>
</gene>
<dbReference type="AlphaFoldDB" id="A0AAU7VQ17"/>
<evidence type="ECO:0000313" key="1">
    <source>
        <dbReference type="EMBL" id="XBX75962.1"/>
    </source>
</evidence>
<accession>A0AAU7VQ17</accession>